<sequence>MIAKGKKCVKFWLFIIHGHTQQMAEKVAKETNANLANRDTIQPYIGSFQDVVDQGYMPPMPPERFML</sequence>
<keyword evidence="2" id="KW-1185">Reference proteome</keyword>
<accession>A0ABU4WKG3</accession>
<gene>
    <name evidence="1" type="ORF">MOZ64_04230</name>
</gene>
<reference evidence="1 2" key="1">
    <citation type="submission" date="2022-03" db="EMBL/GenBank/DDBJ databases">
        <title>Novel taxa within the pig intestine.</title>
        <authorList>
            <person name="Wylensek D."/>
            <person name="Bishof K."/>
            <person name="Afrizal A."/>
            <person name="Clavel T."/>
        </authorList>
    </citation>
    <scope>NUCLEOTIDE SEQUENCE [LARGE SCALE GENOMIC DNA]</scope>
    <source>
        <strain evidence="1 2">Cla-KB-P134</strain>
    </source>
</reference>
<comment type="caution">
    <text evidence="1">The sequence shown here is derived from an EMBL/GenBank/DDBJ whole genome shotgun (WGS) entry which is preliminary data.</text>
</comment>
<dbReference type="EMBL" id="JALBUS010000005">
    <property type="protein sequence ID" value="MDX8417052.1"/>
    <property type="molecule type" value="Genomic_DNA"/>
</dbReference>
<protein>
    <submittedName>
        <fullName evidence="1">Uncharacterized protein</fullName>
    </submittedName>
</protein>
<dbReference type="RefSeq" id="WP_320325362.1">
    <property type="nucleotide sequence ID" value="NZ_JALBUS010000005.1"/>
</dbReference>
<evidence type="ECO:0000313" key="1">
    <source>
        <dbReference type="EMBL" id="MDX8417052.1"/>
    </source>
</evidence>
<organism evidence="1 2">
    <name type="scientific">Absicoccus intestinalis</name>
    <dbReference type="NCBI Taxonomy" id="2926319"/>
    <lineage>
        <taxon>Bacteria</taxon>
        <taxon>Bacillati</taxon>
        <taxon>Bacillota</taxon>
        <taxon>Erysipelotrichia</taxon>
        <taxon>Erysipelotrichales</taxon>
        <taxon>Erysipelotrichaceae</taxon>
        <taxon>Absicoccus</taxon>
    </lineage>
</organism>
<dbReference type="Proteomes" id="UP001285244">
    <property type="component" value="Unassembled WGS sequence"/>
</dbReference>
<name>A0ABU4WKG3_9FIRM</name>
<evidence type="ECO:0000313" key="2">
    <source>
        <dbReference type="Proteomes" id="UP001285244"/>
    </source>
</evidence>
<proteinExistence type="predicted"/>